<gene>
    <name evidence="1" type="ORF">Taro_021661</name>
</gene>
<name>A0A843V1V1_COLES</name>
<reference evidence="1" key="1">
    <citation type="submission" date="2017-07" db="EMBL/GenBank/DDBJ databases">
        <title>Taro Niue Genome Assembly and Annotation.</title>
        <authorList>
            <person name="Atibalentja N."/>
            <person name="Keating K."/>
            <person name="Fields C.J."/>
        </authorList>
    </citation>
    <scope>NUCLEOTIDE SEQUENCE</scope>
    <source>
        <strain evidence="1">Niue_2</strain>
        <tissue evidence="1">Leaf</tissue>
    </source>
</reference>
<dbReference type="EMBL" id="NMUH01001117">
    <property type="protein sequence ID" value="MQL89096.1"/>
    <property type="molecule type" value="Genomic_DNA"/>
</dbReference>
<keyword evidence="2" id="KW-1185">Reference proteome</keyword>
<dbReference type="Proteomes" id="UP000652761">
    <property type="component" value="Unassembled WGS sequence"/>
</dbReference>
<evidence type="ECO:0000313" key="2">
    <source>
        <dbReference type="Proteomes" id="UP000652761"/>
    </source>
</evidence>
<sequence length="15" mass="1858">MLRTGPEVRRDSRRE</sequence>
<accession>A0A843V1V1</accession>
<comment type="caution">
    <text evidence="1">The sequence shown here is derived from an EMBL/GenBank/DDBJ whole genome shotgun (WGS) entry which is preliminary data.</text>
</comment>
<organism evidence="1 2">
    <name type="scientific">Colocasia esculenta</name>
    <name type="common">Wild taro</name>
    <name type="synonym">Arum esculentum</name>
    <dbReference type="NCBI Taxonomy" id="4460"/>
    <lineage>
        <taxon>Eukaryota</taxon>
        <taxon>Viridiplantae</taxon>
        <taxon>Streptophyta</taxon>
        <taxon>Embryophyta</taxon>
        <taxon>Tracheophyta</taxon>
        <taxon>Spermatophyta</taxon>
        <taxon>Magnoliopsida</taxon>
        <taxon>Liliopsida</taxon>
        <taxon>Araceae</taxon>
        <taxon>Aroideae</taxon>
        <taxon>Colocasieae</taxon>
        <taxon>Colocasia</taxon>
    </lineage>
</organism>
<evidence type="ECO:0000313" key="1">
    <source>
        <dbReference type="EMBL" id="MQL89096.1"/>
    </source>
</evidence>
<proteinExistence type="predicted"/>
<protein>
    <submittedName>
        <fullName evidence="1">Uncharacterized protein</fullName>
    </submittedName>
</protein>